<dbReference type="Gene3D" id="3.10.290.10">
    <property type="entry name" value="RNA-binding S4 domain"/>
    <property type="match status" value="1"/>
</dbReference>
<dbReference type="SUPFAM" id="SSF55120">
    <property type="entry name" value="Pseudouridine synthase"/>
    <property type="match status" value="1"/>
</dbReference>
<feature type="compositionally biased region" description="Low complexity" evidence="6">
    <location>
        <begin position="316"/>
        <end position="344"/>
    </location>
</feature>
<dbReference type="SMART" id="SM00363">
    <property type="entry name" value="S4"/>
    <property type="match status" value="1"/>
</dbReference>
<dbReference type="KEGG" id="uli:ETAA1_56300"/>
<dbReference type="InterPro" id="IPR018496">
    <property type="entry name" value="PsdUridine_synth_RsuA/RluB_CS"/>
</dbReference>
<dbReference type="RefSeq" id="WP_202920454.1">
    <property type="nucleotide sequence ID" value="NZ_CP036273.1"/>
</dbReference>
<dbReference type="GO" id="GO:0005829">
    <property type="term" value="C:cytosol"/>
    <property type="evidence" value="ECO:0007669"/>
    <property type="project" value="UniProtKB-ARBA"/>
</dbReference>
<dbReference type="InterPro" id="IPR020103">
    <property type="entry name" value="PsdUridine_synth_cat_dom_sf"/>
</dbReference>
<dbReference type="InterPro" id="IPR002942">
    <property type="entry name" value="S4_RNA-bd"/>
</dbReference>
<dbReference type="NCBIfam" id="TIGR00093">
    <property type="entry name" value="pseudouridine synthase"/>
    <property type="match status" value="1"/>
</dbReference>
<dbReference type="InterPro" id="IPR036986">
    <property type="entry name" value="S4_RNA-bd_sf"/>
</dbReference>
<dbReference type="Gene3D" id="3.30.70.580">
    <property type="entry name" value="Pseudouridine synthase I, catalytic domain, N-terminal subdomain"/>
    <property type="match status" value="1"/>
</dbReference>
<dbReference type="Gene3D" id="3.30.70.1560">
    <property type="entry name" value="Alpha-L RNA-binding motif"/>
    <property type="match status" value="1"/>
</dbReference>
<dbReference type="FunFam" id="3.30.70.1560:FF:000001">
    <property type="entry name" value="Pseudouridine synthase"/>
    <property type="match status" value="1"/>
</dbReference>
<sequence length="367" mass="39453">MERLNKFLAHAGVGSRRHCDDLIAAGRVKVNGRKVVDLGLKIDPASHDVSVDDHPVKTERPVYWAVNKPVGYLCTNDDPDGRPRAVELLPHVEQRVYTVGRLDEASEGLLLMTNDGELAHALTHPRFSIPKTYLVLVAGKPGPDDLQKLLDGVWLSDGKVRASDVRRLKPQGDSTWLRIVLTEGKNREIRRMLAEQGHKVLKLRRVAIGPVKLDKLAKGKARRVSEPELVELRRWVALASERIAKLKEKAAKAIPDGMKLTPRPKPTGPRPGAAFKPAGPRPGAAFKPAGPRPGGAFRPAAPKPGAAPQPAGPRPGGAFKPAGPKPSAAGKPVAAKPGAAFKPAGPRPGPARSPARPKGWRPLPKSR</sequence>
<dbReference type="Pfam" id="PF01479">
    <property type="entry name" value="S4"/>
    <property type="match status" value="1"/>
</dbReference>
<keyword evidence="3 5" id="KW-0413">Isomerase</keyword>
<evidence type="ECO:0000256" key="4">
    <source>
        <dbReference type="PROSITE-ProRule" id="PRU00182"/>
    </source>
</evidence>
<dbReference type="InterPro" id="IPR006145">
    <property type="entry name" value="PsdUridine_synth_RsuA/RluA"/>
</dbReference>
<evidence type="ECO:0000256" key="5">
    <source>
        <dbReference type="RuleBase" id="RU003887"/>
    </source>
</evidence>
<dbReference type="InterPro" id="IPR042092">
    <property type="entry name" value="PsdUridine_s_RsuA/RluB/E/F_cat"/>
</dbReference>
<proteinExistence type="inferred from homology"/>
<dbReference type="PROSITE" id="PS50889">
    <property type="entry name" value="S4"/>
    <property type="match status" value="1"/>
</dbReference>
<dbReference type="InterPro" id="IPR020094">
    <property type="entry name" value="TruA/RsuA/RluB/E/F_N"/>
</dbReference>
<evidence type="ECO:0000313" key="8">
    <source>
        <dbReference type="EMBL" id="QDU23626.1"/>
    </source>
</evidence>
<keyword evidence="9" id="KW-1185">Reference proteome</keyword>
<dbReference type="PANTHER" id="PTHR47683">
    <property type="entry name" value="PSEUDOURIDINE SYNTHASE FAMILY PROTEIN-RELATED"/>
    <property type="match status" value="1"/>
</dbReference>
<feature type="compositionally biased region" description="Low complexity" evidence="6">
    <location>
        <begin position="270"/>
        <end position="300"/>
    </location>
</feature>
<dbReference type="FunFam" id="3.10.290.10:FF:000003">
    <property type="entry name" value="Pseudouridine synthase"/>
    <property type="match status" value="1"/>
</dbReference>
<dbReference type="EC" id="5.4.99.-" evidence="5"/>
<comment type="similarity">
    <text evidence="1 5">Belongs to the pseudouridine synthase RsuA family.</text>
</comment>
<dbReference type="GO" id="GO:0000455">
    <property type="term" value="P:enzyme-directed rRNA pseudouridine synthesis"/>
    <property type="evidence" value="ECO:0007669"/>
    <property type="project" value="UniProtKB-ARBA"/>
</dbReference>
<dbReference type="GO" id="GO:0120159">
    <property type="term" value="F:rRNA pseudouridine synthase activity"/>
    <property type="evidence" value="ECO:0007669"/>
    <property type="project" value="UniProtKB-ARBA"/>
</dbReference>
<evidence type="ECO:0000256" key="1">
    <source>
        <dbReference type="ARBA" id="ARBA00008348"/>
    </source>
</evidence>
<dbReference type="EMBL" id="CP036273">
    <property type="protein sequence ID" value="QDU23626.1"/>
    <property type="molecule type" value="Genomic_DNA"/>
</dbReference>
<evidence type="ECO:0000259" key="7">
    <source>
        <dbReference type="SMART" id="SM00363"/>
    </source>
</evidence>
<dbReference type="GO" id="GO:0003723">
    <property type="term" value="F:RNA binding"/>
    <property type="evidence" value="ECO:0007669"/>
    <property type="project" value="UniProtKB-KW"/>
</dbReference>
<feature type="region of interest" description="Disordered" evidence="6">
    <location>
        <begin position="254"/>
        <end position="367"/>
    </location>
</feature>
<dbReference type="InterPro" id="IPR000748">
    <property type="entry name" value="PsdUridine_synth_RsuA/RluB/E/F"/>
</dbReference>
<dbReference type="PROSITE" id="PS01149">
    <property type="entry name" value="PSI_RSU"/>
    <property type="match status" value="1"/>
</dbReference>
<accession>A0A517Y1I4</accession>
<name>A0A517Y1I4_9BACT</name>
<keyword evidence="2 4" id="KW-0694">RNA-binding</keyword>
<dbReference type="Proteomes" id="UP000319576">
    <property type="component" value="Chromosome"/>
</dbReference>
<reference evidence="8 9" key="1">
    <citation type="submission" date="2019-02" db="EMBL/GenBank/DDBJ databases">
        <title>Deep-cultivation of Planctomycetes and their phenomic and genomic characterization uncovers novel biology.</title>
        <authorList>
            <person name="Wiegand S."/>
            <person name="Jogler M."/>
            <person name="Boedeker C."/>
            <person name="Pinto D."/>
            <person name="Vollmers J."/>
            <person name="Rivas-Marin E."/>
            <person name="Kohn T."/>
            <person name="Peeters S.H."/>
            <person name="Heuer A."/>
            <person name="Rast P."/>
            <person name="Oberbeckmann S."/>
            <person name="Bunk B."/>
            <person name="Jeske O."/>
            <person name="Meyerdierks A."/>
            <person name="Storesund J.E."/>
            <person name="Kallscheuer N."/>
            <person name="Luecker S."/>
            <person name="Lage O.M."/>
            <person name="Pohl T."/>
            <person name="Merkel B.J."/>
            <person name="Hornburger P."/>
            <person name="Mueller R.-W."/>
            <person name="Bruemmer F."/>
            <person name="Labrenz M."/>
            <person name="Spormann A.M."/>
            <person name="Op den Camp H."/>
            <person name="Overmann J."/>
            <person name="Amann R."/>
            <person name="Jetten M.S.M."/>
            <person name="Mascher T."/>
            <person name="Medema M.H."/>
            <person name="Devos D.P."/>
            <person name="Kaster A.-K."/>
            <person name="Ovreas L."/>
            <person name="Rohde M."/>
            <person name="Galperin M.Y."/>
            <person name="Jogler C."/>
        </authorList>
    </citation>
    <scope>NUCLEOTIDE SEQUENCE [LARGE SCALE GENOMIC DNA]</scope>
    <source>
        <strain evidence="8 9">ETA_A1</strain>
    </source>
</reference>
<dbReference type="SUPFAM" id="SSF55174">
    <property type="entry name" value="Alpha-L RNA-binding motif"/>
    <property type="match status" value="1"/>
</dbReference>
<evidence type="ECO:0000256" key="2">
    <source>
        <dbReference type="ARBA" id="ARBA00022884"/>
    </source>
</evidence>
<dbReference type="AlphaFoldDB" id="A0A517Y1I4"/>
<dbReference type="CDD" id="cd00165">
    <property type="entry name" value="S4"/>
    <property type="match status" value="1"/>
</dbReference>
<dbReference type="PANTHER" id="PTHR47683:SF2">
    <property type="entry name" value="RNA-BINDING S4 DOMAIN-CONTAINING PROTEIN"/>
    <property type="match status" value="1"/>
</dbReference>
<feature type="domain" description="RNA-binding S4" evidence="7">
    <location>
        <begin position="2"/>
        <end position="61"/>
    </location>
</feature>
<evidence type="ECO:0000313" key="9">
    <source>
        <dbReference type="Proteomes" id="UP000319576"/>
    </source>
</evidence>
<organism evidence="8 9">
    <name type="scientific">Urbifossiella limnaea</name>
    <dbReference type="NCBI Taxonomy" id="2528023"/>
    <lineage>
        <taxon>Bacteria</taxon>
        <taxon>Pseudomonadati</taxon>
        <taxon>Planctomycetota</taxon>
        <taxon>Planctomycetia</taxon>
        <taxon>Gemmatales</taxon>
        <taxon>Gemmataceae</taxon>
        <taxon>Urbifossiella</taxon>
    </lineage>
</organism>
<dbReference type="Pfam" id="PF00849">
    <property type="entry name" value="PseudoU_synth_2"/>
    <property type="match status" value="1"/>
</dbReference>
<evidence type="ECO:0000256" key="3">
    <source>
        <dbReference type="ARBA" id="ARBA00023235"/>
    </source>
</evidence>
<gene>
    <name evidence="8" type="primary">rluB</name>
    <name evidence="8" type="ORF">ETAA1_56300</name>
</gene>
<dbReference type="InterPro" id="IPR050343">
    <property type="entry name" value="RsuA_PseudoU_synthase"/>
</dbReference>
<protein>
    <recommendedName>
        <fullName evidence="5">Pseudouridine synthase</fullName>
        <ecNumber evidence="5">5.4.99.-</ecNumber>
    </recommendedName>
</protein>
<feature type="compositionally biased region" description="Pro residues" evidence="6">
    <location>
        <begin position="301"/>
        <end position="313"/>
    </location>
</feature>
<evidence type="ECO:0000256" key="6">
    <source>
        <dbReference type="SAM" id="MobiDB-lite"/>
    </source>
</evidence>
<dbReference type="CDD" id="cd02870">
    <property type="entry name" value="PseudoU_synth_RsuA_like"/>
    <property type="match status" value="1"/>
</dbReference>